<keyword evidence="2" id="KW-1185">Reference proteome</keyword>
<dbReference type="Proteomes" id="UP001172101">
    <property type="component" value="Unassembled WGS sequence"/>
</dbReference>
<protein>
    <submittedName>
        <fullName evidence="1">Uncharacterized protein</fullName>
    </submittedName>
</protein>
<comment type="caution">
    <text evidence="1">The sequence shown here is derived from an EMBL/GenBank/DDBJ whole genome shotgun (WGS) entry which is preliminary data.</text>
</comment>
<reference evidence="1" key="1">
    <citation type="submission" date="2023-06" db="EMBL/GenBank/DDBJ databases">
        <title>Genome-scale phylogeny and comparative genomics of the fungal order Sordariales.</title>
        <authorList>
            <consortium name="Lawrence Berkeley National Laboratory"/>
            <person name="Hensen N."/>
            <person name="Bonometti L."/>
            <person name="Westerberg I."/>
            <person name="Brannstrom I.O."/>
            <person name="Guillou S."/>
            <person name="Cros-Aarteil S."/>
            <person name="Calhoun S."/>
            <person name="Haridas S."/>
            <person name="Kuo A."/>
            <person name="Mondo S."/>
            <person name="Pangilinan J."/>
            <person name="Riley R."/>
            <person name="LaButti K."/>
            <person name="Andreopoulos B."/>
            <person name="Lipzen A."/>
            <person name="Chen C."/>
            <person name="Yanf M."/>
            <person name="Daum C."/>
            <person name="Ng V."/>
            <person name="Clum A."/>
            <person name="Steindorff A."/>
            <person name="Ohm R."/>
            <person name="Martin F."/>
            <person name="Silar P."/>
            <person name="Natvig D."/>
            <person name="Lalanne C."/>
            <person name="Gautier V."/>
            <person name="Ament-velasquez S.L."/>
            <person name="Kruys A."/>
            <person name="Hutchinson M.I."/>
            <person name="Powell A.J."/>
            <person name="Barry K."/>
            <person name="Miller A.N."/>
            <person name="Grigoriev I.V."/>
            <person name="Debuchy R."/>
            <person name="Gladieux P."/>
            <person name="Thoren M.H."/>
            <person name="Johannesson H."/>
        </authorList>
    </citation>
    <scope>NUCLEOTIDE SEQUENCE</scope>
    <source>
        <strain evidence="1">SMH2392-1A</strain>
    </source>
</reference>
<dbReference type="EMBL" id="JAUIRO010000007">
    <property type="protein sequence ID" value="KAK0706991.1"/>
    <property type="molecule type" value="Genomic_DNA"/>
</dbReference>
<proteinExistence type="predicted"/>
<dbReference type="AlphaFoldDB" id="A0AA40A0D9"/>
<dbReference type="RefSeq" id="XP_060292085.1">
    <property type="nucleotide sequence ID" value="XM_060440506.1"/>
</dbReference>
<dbReference type="GeneID" id="85323776"/>
<evidence type="ECO:0000313" key="1">
    <source>
        <dbReference type="EMBL" id="KAK0706991.1"/>
    </source>
</evidence>
<evidence type="ECO:0000313" key="2">
    <source>
        <dbReference type="Proteomes" id="UP001172101"/>
    </source>
</evidence>
<accession>A0AA40A0D9</accession>
<organism evidence="1 2">
    <name type="scientific">Lasiosphaeria miniovina</name>
    <dbReference type="NCBI Taxonomy" id="1954250"/>
    <lineage>
        <taxon>Eukaryota</taxon>
        <taxon>Fungi</taxon>
        <taxon>Dikarya</taxon>
        <taxon>Ascomycota</taxon>
        <taxon>Pezizomycotina</taxon>
        <taxon>Sordariomycetes</taxon>
        <taxon>Sordariomycetidae</taxon>
        <taxon>Sordariales</taxon>
        <taxon>Lasiosphaeriaceae</taxon>
        <taxon>Lasiosphaeria</taxon>
    </lineage>
</organism>
<sequence>MYKDQMMVLMRGNFVTRFASAMAQMPSALSLALYTTHRHIMYYHYEVVDFAMFINRCGHPWSHGTIRAFTYHGEAIISRHDAELGLESSRSAMLVTAFLNTKSLKTVCVWYDDRSHGIPPFYANGPWPCERVSNEFLTADSWFSVKDLTLNNKPFSIQDLRFMTASMSKPLQSICLDLEGSRISTTSWADFLDLMRGISRKVKFYRPGAYEKKPTDAFYSYYRTTSPTELFCMGEIENNPLRKYDDEA</sequence>
<name>A0AA40A0D9_9PEZI</name>
<gene>
    <name evidence="1" type="ORF">B0T26DRAFT_680581</name>
</gene>